<sequence length="795" mass="86869">MSISHTKLNATNSSEEFENSDHIQHSSSSGGAGMDILEAARSGVSSELEGMAHRDPAVLLETTPEGNTCLHMASMEGHRQFCETVLSINGSLLAAVNKDGETPLLAAVRNGHDSLASYLLRWCRYLQLSGAVLKQDKDGWNALHHAIRGGHAKLALELMEAEPALSQAVNKDNESPMFIAVKNDCVEVFEKLAKTSNKYSNKRGGYGHNALHASVSVRKANSATTDGQGMDTIELMKAATTGDVEAMRRMDPAVLSERTPAGNTCLHIASIHGHQAFCQAVLDVDSHFLHLLAAVNADGETPLLVAVTSGHISLASFFLPLYKGPGLSDALTKQDKHECNALHHAIRSGHKELALRLIAAAPSLSRAANKYGESPMFIAAMRDYQDDVLDRLLEIPDSADGGAGGNNALHAAVRNGNSGIAKKIIQARPQLAREEDVHKETPVHLAVLRGHVDVLRVLLEHDQTLGYLVCSDGTPLLNIAALRGYVSAAQEILDHCPDTPYGKQNGSTCLHVAVQSAEMEFVNFVLTSQQLRKLVNMRDQNGMTALHHSVRKCMPKMLAALLRHPDIDVTVLNNKGSPATWLFDDAIKSAKSLQWNEVSMMLLNADPKRATNIYNLHKEIKDKITDESRKIVKSLTETYTRNTSIVAILMASITFTAALTLSAWYRSDAAGSQGLPIMAKKFAFQAFLISDTLAMCSSLSVAFICVIARWEDFEFLLYYRSMTNKIMWFAYMATSTAFATGLYTVLARRLLPLAIAICCLPVLLPILTMLLGRWPVLRLQFRLGRSFKSDLLDMV</sequence>
<organism evidence="11 12">
    <name type="scientific">Panicum hallii var. hallii</name>
    <dbReference type="NCBI Taxonomy" id="1504633"/>
    <lineage>
        <taxon>Eukaryota</taxon>
        <taxon>Viridiplantae</taxon>
        <taxon>Streptophyta</taxon>
        <taxon>Embryophyta</taxon>
        <taxon>Tracheophyta</taxon>
        <taxon>Spermatophyta</taxon>
        <taxon>Magnoliopsida</taxon>
        <taxon>Liliopsida</taxon>
        <taxon>Poales</taxon>
        <taxon>Poaceae</taxon>
        <taxon>PACMAD clade</taxon>
        <taxon>Panicoideae</taxon>
        <taxon>Panicodae</taxon>
        <taxon>Paniceae</taxon>
        <taxon>Panicinae</taxon>
        <taxon>Panicum</taxon>
        <taxon>Panicum sect. Panicum</taxon>
    </lineage>
</organism>
<keyword evidence="2 9" id="KW-0812">Transmembrane</keyword>
<dbReference type="PROSITE" id="PS50088">
    <property type="entry name" value="ANK_REPEAT"/>
    <property type="match status" value="1"/>
</dbReference>
<evidence type="ECO:0000256" key="1">
    <source>
        <dbReference type="ARBA" id="ARBA00004141"/>
    </source>
</evidence>
<dbReference type="GO" id="GO:0005886">
    <property type="term" value="C:plasma membrane"/>
    <property type="evidence" value="ECO:0007669"/>
    <property type="project" value="TreeGrafter"/>
</dbReference>
<feature type="domain" description="PGG" evidence="10">
    <location>
        <begin position="639"/>
        <end position="745"/>
    </location>
</feature>
<dbReference type="PROSITE" id="PS50297">
    <property type="entry name" value="ANK_REP_REGION"/>
    <property type="match status" value="1"/>
</dbReference>
<evidence type="ECO:0000256" key="8">
    <source>
        <dbReference type="SAM" id="MobiDB-lite"/>
    </source>
</evidence>
<accession>A0A2T7CTH7</accession>
<proteinExistence type="predicted"/>
<dbReference type="Proteomes" id="UP000244336">
    <property type="component" value="Chromosome 7"/>
</dbReference>
<dbReference type="Pfam" id="PF12796">
    <property type="entry name" value="Ank_2"/>
    <property type="match status" value="5"/>
</dbReference>
<dbReference type="SMART" id="SM00248">
    <property type="entry name" value="ANK"/>
    <property type="match status" value="13"/>
</dbReference>
<evidence type="ECO:0000256" key="6">
    <source>
        <dbReference type="ARBA" id="ARBA00023136"/>
    </source>
</evidence>
<keyword evidence="6 9" id="KW-0472">Membrane</keyword>
<evidence type="ECO:0000259" key="10">
    <source>
        <dbReference type="Pfam" id="PF13962"/>
    </source>
</evidence>
<dbReference type="PANTHER" id="PTHR24186:SF54">
    <property type="entry name" value="PGG DOMAIN-CONTAINING PROTEIN"/>
    <property type="match status" value="1"/>
</dbReference>
<evidence type="ECO:0000256" key="9">
    <source>
        <dbReference type="SAM" id="Phobius"/>
    </source>
</evidence>
<feature type="region of interest" description="Disordered" evidence="8">
    <location>
        <begin position="1"/>
        <end position="32"/>
    </location>
</feature>
<dbReference type="SUPFAM" id="SSF48403">
    <property type="entry name" value="Ankyrin repeat"/>
    <property type="match status" value="2"/>
</dbReference>
<evidence type="ECO:0000256" key="7">
    <source>
        <dbReference type="PROSITE-ProRule" id="PRU00023"/>
    </source>
</evidence>
<evidence type="ECO:0000256" key="2">
    <source>
        <dbReference type="ARBA" id="ARBA00022692"/>
    </source>
</evidence>
<dbReference type="Gramene" id="PUZ46650">
    <property type="protein sequence ID" value="PUZ46650"/>
    <property type="gene ID" value="GQ55_7G098700"/>
</dbReference>
<dbReference type="InterPro" id="IPR002110">
    <property type="entry name" value="Ankyrin_rpt"/>
</dbReference>
<feature type="transmembrane region" description="Helical" evidence="9">
    <location>
        <begin position="753"/>
        <end position="774"/>
    </location>
</feature>
<gene>
    <name evidence="11" type="ORF">GQ55_7G098700</name>
</gene>
<dbReference type="InterPro" id="IPR026961">
    <property type="entry name" value="PGG_dom"/>
</dbReference>
<feature type="compositionally biased region" description="Polar residues" evidence="8">
    <location>
        <begin position="1"/>
        <end position="14"/>
    </location>
</feature>
<keyword evidence="4 9" id="KW-1133">Transmembrane helix</keyword>
<reference evidence="11 12" key="1">
    <citation type="submission" date="2018-04" db="EMBL/GenBank/DDBJ databases">
        <title>WGS assembly of Panicum hallii var. hallii HAL2.</title>
        <authorList>
            <person name="Lovell J."/>
            <person name="Jenkins J."/>
            <person name="Lowry D."/>
            <person name="Mamidi S."/>
            <person name="Sreedasyam A."/>
            <person name="Weng X."/>
            <person name="Barry K."/>
            <person name="Bonette J."/>
            <person name="Campitelli B."/>
            <person name="Daum C."/>
            <person name="Gordon S."/>
            <person name="Gould B."/>
            <person name="Lipzen A."/>
            <person name="MacQueen A."/>
            <person name="Palacio-Mejia J."/>
            <person name="Plott C."/>
            <person name="Shakirov E."/>
            <person name="Shu S."/>
            <person name="Yoshinaga Y."/>
            <person name="Zane M."/>
            <person name="Rokhsar D."/>
            <person name="Grimwood J."/>
            <person name="Schmutz J."/>
            <person name="Juenger T."/>
        </authorList>
    </citation>
    <scope>NUCLEOTIDE SEQUENCE [LARGE SCALE GENOMIC DNA]</scope>
    <source>
        <strain evidence="12">cv. HAL2</strain>
    </source>
</reference>
<dbReference type="STRING" id="1504633.A0A2T7CTH7"/>
<feature type="repeat" description="ANK" evidence="7">
    <location>
        <begin position="438"/>
        <end position="461"/>
    </location>
</feature>
<feature type="transmembrane region" description="Helical" evidence="9">
    <location>
        <begin position="726"/>
        <end position="746"/>
    </location>
</feature>
<evidence type="ECO:0000313" key="11">
    <source>
        <dbReference type="EMBL" id="PUZ46650.1"/>
    </source>
</evidence>
<protein>
    <recommendedName>
        <fullName evidence="10">PGG domain-containing protein</fullName>
    </recommendedName>
</protein>
<dbReference type="OrthoDB" id="1847170at2759"/>
<dbReference type="Gene3D" id="1.25.40.20">
    <property type="entry name" value="Ankyrin repeat-containing domain"/>
    <property type="match status" value="4"/>
</dbReference>
<comment type="subcellular location">
    <subcellularLocation>
        <location evidence="1">Membrane</location>
        <topology evidence="1">Multi-pass membrane protein</topology>
    </subcellularLocation>
</comment>
<dbReference type="InterPro" id="IPR036770">
    <property type="entry name" value="Ankyrin_rpt-contain_sf"/>
</dbReference>
<keyword evidence="3" id="KW-0677">Repeat</keyword>
<evidence type="ECO:0000256" key="3">
    <source>
        <dbReference type="ARBA" id="ARBA00022737"/>
    </source>
</evidence>
<feature type="transmembrane region" description="Helical" evidence="9">
    <location>
        <begin position="645"/>
        <end position="665"/>
    </location>
</feature>
<keyword evidence="12" id="KW-1185">Reference proteome</keyword>
<evidence type="ECO:0000256" key="4">
    <source>
        <dbReference type="ARBA" id="ARBA00022989"/>
    </source>
</evidence>
<name>A0A2T7CTH7_9POAL</name>
<dbReference type="AlphaFoldDB" id="A0A2T7CTH7"/>
<feature type="transmembrane region" description="Helical" evidence="9">
    <location>
        <begin position="686"/>
        <end position="710"/>
    </location>
</feature>
<keyword evidence="5 7" id="KW-0040">ANK repeat</keyword>
<evidence type="ECO:0000256" key="5">
    <source>
        <dbReference type="ARBA" id="ARBA00023043"/>
    </source>
</evidence>
<dbReference type="EMBL" id="CM009755">
    <property type="protein sequence ID" value="PUZ46650.1"/>
    <property type="molecule type" value="Genomic_DNA"/>
</dbReference>
<dbReference type="Pfam" id="PF13962">
    <property type="entry name" value="PGG"/>
    <property type="match status" value="1"/>
</dbReference>
<dbReference type="PANTHER" id="PTHR24186">
    <property type="entry name" value="PROTEIN PHOSPHATASE 1 REGULATORY SUBUNIT"/>
    <property type="match status" value="1"/>
</dbReference>
<evidence type="ECO:0000313" key="12">
    <source>
        <dbReference type="Proteomes" id="UP000244336"/>
    </source>
</evidence>